<accession>K5VUA3</accession>
<keyword evidence="7" id="KW-1185">Reference proteome</keyword>
<dbReference type="EMBL" id="JH930472">
    <property type="protein sequence ID" value="EKM55103.1"/>
    <property type="molecule type" value="Genomic_DNA"/>
</dbReference>
<feature type="domain" description="L-tyrosine decarboxylase C-terminal" evidence="5">
    <location>
        <begin position="606"/>
        <end position="710"/>
    </location>
</feature>
<proteinExistence type="predicted"/>
<comment type="cofactor">
    <cofactor evidence="1 4">
        <name>pyridoxal 5'-phosphate</name>
        <dbReference type="ChEBI" id="CHEBI:597326"/>
    </cofactor>
</comment>
<evidence type="ECO:0000256" key="1">
    <source>
        <dbReference type="ARBA" id="ARBA00001933"/>
    </source>
</evidence>
<dbReference type="HOGENOM" id="CLU_005446_1_0_1"/>
<dbReference type="GO" id="GO:0030170">
    <property type="term" value="F:pyridoxal phosphate binding"/>
    <property type="evidence" value="ECO:0007669"/>
    <property type="project" value="InterPro"/>
</dbReference>
<reference evidence="6 7" key="1">
    <citation type="journal article" date="2012" name="BMC Genomics">
        <title>Comparative genomics of the white-rot fungi, Phanerochaete carnosa and P. chrysosporium, to elucidate the genetic basis of the distinct wood types they colonize.</title>
        <authorList>
            <person name="Suzuki H."/>
            <person name="MacDonald J."/>
            <person name="Syed K."/>
            <person name="Salamov A."/>
            <person name="Hori C."/>
            <person name="Aerts A."/>
            <person name="Henrissat B."/>
            <person name="Wiebenga A."/>
            <person name="vanKuyk P.A."/>
            <person name="Barry K."/>
            <person name="Lindquist E."/>
            <person name="LaButti K."/>
            <person name="Lapidus A."/>
            <person name="Lucas S."/>
            <person name="Coutinho P."/>
            <person name="Gong Y."/>
            <person name="Samejima M."/>
            <person name="Mahadevan R."/>
            <person name="Abou-Zaid M."/>
            <person name="de Vries R.P."/>
            <person name="Igarashi K."/>
            <person name="Yadav J.S."/>
            <person name="Grigoriev I.V."/>
            <person name="Master E.R."/>
        </authorList>
    </citation>
    <scope>NUCLEOTIDE SEQUENCE [LARGE SCALE GENOMIC DNA]</scope>
    <source>
        <strain evidence="6 7">HHB-10118-sp</strain>
    </source>
</reference>
<evidence type="ECO:0000313" key="6">
    <source>
        <dbReference type="EMBL" id="EKM55103.1"/>
    </source>
</evidence>
<dbReference type="InterPro" id="IPR015424">
    <property type="entry name" value="PyrdxlP-dep_Trfase"/>
</dbReference>
<dbReference type="Gene3D" id="3.40.640.10">
    <property type="entry name" value="Type I PLP-dependent aspartate aminotransferase-like (Major domain)"/>
    <property type="match status" value="1"/>
</dbReference>
<dbReference type="KEGG" id="pco:PHACADRAFT_120092"/>
<protein>
    <recommendedName>
        <fullName evidence="5">L-tyrosine decarboxylase C-terminal domain-containing protein</fullName>
    </recommendedName>
</protein>
<dbReference type="OrthoDB" id="2161780at2759"/>
<sequence length="1014" mass="112066">MSHHHHHHHHHHKRAYGDCVNGNLHEAVSAWFLGPQAENADILTGLFEETVKLQKQSRLDYYPEDGAFITADIRESQTFQDRRDELIEKFTLISKLLFENSIPFFSQRYAGHMSFEMGMPGILGWAAGVLNNPNNVAFEASPITTLLEIDVGHDMCEMLGYTEKDSSGQPLYWGHIACDGTVANLESIWVARNIKYYPLSLRDAMKPENELNYISDSFEVTLPTGQSKLLADLSLWELLNLTANTILDVPRRLEAQYGITPTYLDSVLGKYIVQTRGKQAVELEWGMKTSPRYFISGTKHYSWPKGAALAGLGSENMIDIPIDINARVDTKILRERLQECLDQQIPVFAAVAIIGSTEEGCVDPLDEILDLRDEFEPQGLCFLVHADAAWGGYFASMIRDKPVYDQPGAPRREEPDRDFVPSATLRDSTIRQFHALARTDSITIDPHKAGYVPYPAGGLCYRDGRMRYLVTWSAPYLQQADTGESIGVYGVEGSKPGAAAVATYLHHQVVGLHKEGHGALLGEVSWSCRRISAHWAAMSVASDPFIVVPLNPLRSEPDPDAVAKEKDYIRTSILGQSNEALVNDTTAMDELQSLGSDLNINAFACNFRINGVANSDVEEANYLNNAVFKRLSITTPNKSPKDIPMFLSATTFKVADYGVCVQHFKERLQLETESNQDLFLLRNVCMSPFQTAGNFVEELANIFQSVLEEEMQHVIARNTITPQQHSFILQGYDVNTSSSSAKAFLVYRPYFHNANGRFQAILSADITNDVGRPTHSSASTSDVLCLTTTDDLNMADILQDGATFRATLGVGDASGAPPVIKHVVVSNVRVIKNRPLDSRWRDHDYPATFVPFYLYGANGRYFVEHALVKAPNAQLTAEVQLSTPLSDAQLARGLSLAVARPEAAMQPADAASTAWFAPEKTYGVAVFDDPNGAGAHGPGLVSALAGGGTPVATGTMTITQHAYVDVDRLNTQEFTGRDTHRIKNFTSREAHPQTKQEWRQLVQAAVGHRHGPRA</sequence>
<dbReference type="PANTHER" id="PTHR42735:SF4">
    <property type="entry name" value="PYRIDOXAL PHOSPHATE-DEPENDENT DECARBOXYLASE FAMILY PROTEIN"/>
    <property type="match status" value="1"/>
</dbReference>
<dbReference type="SUPFAM" id="SSF53383">
    <property type="entry name" value="PLP-dependent transferases"/>
    <property type="match status" value="1"/>
</dbReference>
<feature type="modified residue" description="N6-(pyridoxal phosphate)lysine" evidence="4">
    <location>
        <position position="448"/>
    </location>
</feature>
<dbReference type="Pfam" id="PF00282">
    <property type="entry name" value="Pyridoxal_deC"/>
    <property type="match status" value="1"/>
</dbReference>
<dbReference type="PANTHER" id="PTHR42735">
    <property type="match status" value="1"/>
</dbReference>
<dbReference type="InParanoid" id="K5VUA3"/>
<evidence type="ECO:0000256" key="3">
    <source>
        <dbReference type="ARBA" id="ARBA00023239"/>
    </source>
</evidence>
<dbReference type="InterPro" id="IPR015421">
    <property type="entry name" value="PyrdxlP-dep_Trfase_major"/>
</dbReference>
<organism evidence="6 7">
    <name type="scientific">Phanerochaete carnosa (strain HHB-10118-sp)</name>
    <name type="common">White-rot fungus</name>
    <name type="synonym">Peniophora carnosa</name>
    <dbReference type="NCBI Taxonomy" id="650164"/>
    <lineage>
        <taxon>Eukaryota</taxon>
        <taxon>Fungi</taxon>
        <taxon>Dikarya</taxon>
        <taxon>Basidiomycota</taxon>
        <taxon>Agaricomycotina</taxon>
        <taxon>Agaricomycetes</taxon>
        <taxon>Polyporales</taxon>
        <taxon>Phanerochaetaceae</taxon>
        <taxon>Phanerochaete</taxon>
    </lineage>
</organism>
<evidence type="ECO:0000256" key="4">
    <source>
        <dbReference type="PIRSR" id="PIRSR602129-50"/>
    </source>
</evidence>
<dbReference type="RefSeq" id="XP_007395447.1">
    <property type="nucleotide sequence ID" value="XM_007395385.1"/>
</dbReference>
<gene>
    <name evidence="6" type="ORF">PHACADRAFT_120092</name>
</gene>
<dbReference type="Proteomes" id="UP000008370">
    <property type="component" value="Unassembled WGS sequence"/>
</dbReference>
<dbReference type="AlphaFoldDB" id="K5VUA3"/>
<dbReference type="Pfam" id="PF21391">
    <property type="entry name" value="tyr_de_CO2_C"/>
    <property type="match status" value="1"/>
</dbReference>
<evidence type="ECO:0000259" key="5">
    <source>
        <dbReference type="Pfam" id="PF21391"/>
    </source>
</evidence>
<name>K5VUA3_PHACS</name>
<dbReference type="InterPro" id="IPR002129">
    <property type="entry name" value="PyrdxlP-dep_de-COase"/>
</dbReference>
<dbReference type="GO" id="GO:0019752">
    <property type="term" value="P:carboxylic acid metabolic process"/>
    <property type="evidence" value="ECO:0007669"/>
    <property type="project" value="InterPro"/>
</dbReference>
<evidence type="ECO:0000256" key="2">
    <source>
        <dbReference type="ARBA" id="ARBA00022898"/>
    </source>
</evidence>
<dbReference type="GeneID" id="18907873"/>
<evidence type="ECO:0000313" key="7">
    <source>
        <dbReference type="Proteomes" id="UP000008370"/>
    </source>
</evidence>
<keyword evidence="2 4" id="KW-0663">Pyridoxal phosphate</keyword>
<dbReference type="InterPro" id="IPR049373">
    <property type="entry name" value="TyrDC_C"/>
</dbReference>
<dbReference type="GO" id="GO:0016830">
    <property type="term" value="F:carbon-carbon lyase activity"/>
    <property type="evidence" value="ECO:0007669"/>
    <property type="project" value="InterPro"/>
</dbReference>
<dbReference type="STRING" id="650164.K5VUA3"/>
<dbReference type="InterPro" id="IPR050477">
    <property type="entry name" value="GrpII_AminoAcid_Decarb"/>
</dbReference>
<keyword evidence="3" id="KW-0456">Lyase</keyword>